<dbReference type="HOGENOM" id="CLU_039613_6_1_9"/>
<dbReference type="PANTHER" id="PTHR30126:SF100">
    <property type="entry name" value="LYSR-FAMILY TRANSCRIPTIONAL REGULATOR"/>
    <property type="match status" value="1"/>
</dbReference>
<dbReference type="InterPro" id="IPR000847">
    <property type="entry name" value="LysR_HTH_N"/>
</dbReference>
<organism evidence="6 7">
    <name type="scientific">Paenibacillus mucilaginosus (strain KNP414)</name>
    <dbReference type="NCBI Taxonomy" id="1036673"/>
    <lineage>
        <taxon>Bacteria</taxon>
        <taxon>Bacillati</taxon>
        <taxon>Bacillota</taxon>
        <taxon>Bacilli</taxon>
        <taxon>Bacillales</taxon>
        <taxon>Paenibacillaceae</taxon>
        <taxon>Paenibacillus</taxon>
    </lineage>
</organism>
<keyword evidence="2" id="KW-0805">Transcription regulation</keyword>
<dbReference type="RefSeq" id="WP_013914774.1">
    <property type="nucleotide sequence ID" value="NC_015690.1"/>
</dbReference>
<dbReference type="PROSITE" id="PS50931">
    <property type="entry name" value="HTH_LYSR"/>
    <property type="match status" value="1"/>
</dbReference>
<dbReference type="CDD" id="cd05466">
    <property type="entry name" value="PBP2_LTTR_substrate"/>
    <property type="match status" value="1"/>
</dbReference>
<dbReference type="EMBL" id="CP002869">
    <property type="protein sequence ID" value="AEI39610.1"/>
    <property type="molecule type" value="Genomic_DNA"/>
</dbReference>
<reference evidence="7" key="1">
    <citation type="submission" date="2011-06" db="EMBL/GenBank/DDBJ databases">
        <title>Complete genome sequence of Paenibacillus mucilaginosus KNP414.</title>
        <authorList>
            <person name="Wang J."/>
            <person name="Hu S."/>
            <person name="Hu X."/>
            <person name="Zhang B."/>
            <person name="Dong D."/>
            <person name="Zhang S."/>
            <person name="Zhao K."/>
            <person name="Wu D."/>
        </authorList>
    </citation>
    <scope>NUCLEOTIDE SEQUENCE [LARGE SCALE GENOMIC DNA]</scope>
    <source>
        <strain evidence="7">KNP414</strain>
    </source>
</reference>
<dbReference type="Proteomes" id="UP000006620">
    <property type="component" value="Chromosome"/>
</dbReference>
<name>F8FAF7_PAEMK</name>
<dbReference type="InterPro" id="IPR036390">
    <property type="entry name" value="WH_DNA-bd_sf"/>
</dbReference>
<dbReference type="GO" id="GO:0000976">
    <property type="term" value="F:transcription cis-regulatory region binding"/>
    <property type="evidence" value="ECO:0007669"/>
    <property type="project" value="TreeGrafter"/>
</dbReference>
<dbReference type="Gene3D" id="3.40.190.290">
    <property type="match status" value="1"/>
</dbReference>
<evidence type="ECO:0000256" key="4">
    <source>
        <dbReference type="ARBA" id="ARBA00023163"/>
    </source>
</evidence>
<dbReference type="SUPFAM" id="SSF53850">
    <property type="entry name" value="Periplasmic binding protein-like II"/>
    <property type="match status" value="1"/>
</dbReference>
<evidence type="ECO:0000256" key="3">
    <source>
        <dbReference type="ARBA" id="ARBA00023125"/>
    </source>
</evidence>
<reference evidence="6 7" key="2">
    <citation type="journal article" date="2013" name="Genome Announc.">
        <title>Genome Sequence of Growth-Improving Paenibacillus mucilaginosus Strain KNP414.</title>
        <authorList>
            <person name="Lu J.J."/>
            <person name="Wang J.F."/>
            <person name="Hu X.F."/>
        </authorList>
    </citation>
    <scope>NUCLEOTIDE SEQUENCE [LARGE SCALE GENOMIC DNA]</scope>
    <source>
        <strain evidence="6 7">KNP414</strain>
    </source>
</reference>
<evidence type="ECO:0000313" key="6">
    <source>
        <dbReference type="EMBL" id="AEI39610.1"/>
    </source>
</evidence>
<dbReference type="SUPFAM" id="SSF46785">
    <property type="entry name" value="Winged helix' DNA-binding domain"/>
    <property type="match status" value="1"/>
</dbReference>
<dbReference type="PATRIC" id="fig|1036673.3.peg.917"/>
<keyword evidence="3" id="KW-0238">DNA-binding</keyword>
<dbReference type="Pfam" id="PF03466">
    <property type="entry name" value="LysR_substrate"/>
    <property type="match status" value="1"/>
</dbReference>
<evidence type="ECO:0000256" key="1">
    <source>
        <dbReference type="ARBA" id="ARBA00009437"/>
    </source>
</evidence>
<proteinExistence type="inferred from homology"/>
<dbReference type="Gene3D" id="1.10.10.10">
    <property type="entry name" value="Winged helix-like DNA-binding domain superfamily/Winged helix DNA-binding domain"/>
    <property type="match status" value="1"/>
</dbReference>
<evidence type="ECO:0000259" key="5">
    <source>
        <dbReference type="PROSITE" id="PS50931"/>
    </source>
</evidence>
<dbReference type="InterPro" id="IPR005119">
    <property type="entry name" value="LysR_subst-bd"/>
</dbReference>
<dbReference type="InterPro" id="IPR036388">
    <property type="entry name" value="WH-like_DNA-bd_sf"/>
</dbReference>
<protein>
    <submittedName>
        <fullName evidence="6">Transcriptional regulator, LysR family</fullName>
    </submittedName>
</protein>
<dbReference type="PRINTS" id="PR00039">
    <property type="entry name" value="HTHLYSR"/>
</dbReference>
<accession>F8FAF7</accession>
<dbReference type="PANTHER" id="PTHR30126">
    <property type="entry name" value="HTH-TYPE TRANSCRIPTIONAL REGULATOR"/>
    <property type="match status" value="1"/>
</dbReference>
<evidence type="ECO:0000313" key="7">
    <source>
        <dbReference type="Proteomes" id="UP000006620"/>
    </source>
</evidence>
<sequence length="291" mass="32063">MDLTYLHTFCLVARLRSFTKAAEELGYVQSSVTAQIQKLEREYGAALFERFGRGIRLTQAGEELLKYAREMLQLHEEAKAAVSAQASGRIVIGTIETLAAFFLPPLLQRFRRLYPGVQVVLQPGSEAEIIARVREGECDVGLMLDRAYTGGEFVCLQLREEELVLLAAPDHPLAGSAEPLKTQALGGHPMIVTEESCTYRSALERELRGEGVPYLFAYELGSVEAIKQCLVHGLGVGLLPAIAVREELASGKLAVLPYRLPGPPFYTQLIHHPKKWVSASLQSFIGLLSSR</sequence>
<dbReference type="AlphaFoldDB" id="F8FAF7"/>
<dbReference type="Pfam" id="PF00126">
    <property type="entry name" value="HTH_1"/>
    <property type="match status" value="1"/>
</dbReference>
<dbReference type="KEGG" id="pms:KNP414_01020"/>
<dbReference type="GO" id="GO:0003700">
    <property type="term" value="F:DNA-binding transcription factor activity"/>
    <property type="evidence" value="ECO:0007669"/>
    <property type="project" value="InterPro"/>
</dbReference>
<comment type="similarity">
    <text evidence="1">Belongs to the LysR transcriptional regulatory family.</text>
</comment>
<dbReference type="FunFam" id="1.10.10.10:FF:000001">
    <property type="entry name" value="LysR family transcriptional regulator"/>
    <property type="match status" value="1"/>
</dbReference>
<keyword evidence="4" id="KW-0804">Transcription</keyword>
<feature type="domain" description="HTH lysR-type" evidence="5">
    <location>
        <begin position="1"/>
        <end position="58"/>
    </location>
</feature>
<gene>
    <name evidence="6" type="ordered locus">KNP414_01020</name>
</gene>
<evidence type="ECO:0000256" key="2">
    <source>
        <dbReference type="ARBA" id="ARBA00023015"/>
    </source>
</evidence>